<evidence type="ECO:0000256" key="5">
    <source>
        <dbReference type="ARBA" id="ARBA00022989"/>
    </source>
</evidence>
<name>A0A059XXA1_9BACT</name>
<dbReference type="PANTHER" id="PTHR43386:SF1">
    <property type="entry name" value="D,D-DIPEPTIDE TRANSPORT SYSTEM PERMEASE PROTEIN DDPC-RELATED"/>
    <property type="match status" value="1"/>
</dbReference>
<dbReference type="SUPFAM" id="SSF161098">
    <property type="entry name" value="MetI-like"/>
    <property type="match status" value="1"/>
</dbReference>
<feature type="transmembrane region" description="Helical" evidence="7">
    <location>
        <begin position="308"/>
        <end position="330"/>
    </location>
</feature>
<dbReference type="PROSITE" id="PS50928">
    <property type="entry name" value="ABC_TM1"/>
    <property type="match status" value="1"/>
</dbReference>
<keyword evidence="4 7" id="KW-0812">Transmembrane</keyword>
<keyword evidence="6 7" id="KW-0472">Membrane</keyword>
<keyword evidence="3" id="KW-1003">Cell membrane</keyword>
<dbReference type="GO" id="GO:0005886">
    <property type="term" value="C:plasma membrane"/>
    <property type="evidence" value="ECO:0007669"/>
    <property type="project" value="UniProtKB-SubCell"/>
</dbReference>
<feature type="transmembrane region" description="Helical" evidence="7">
    <location>
        <begin position="12"/>
        <end position="33"/>
    </location>
</feature>
<dbReference type="HOGENOM" id="CLU_028518_1_0_0"/>
<comment type="similarity">
    <text evidence="7">Belongs to the binding-protein-dependent transport system permease family.</text>
</comment>
<keyword evidence="2 7" id="KW-0813">Transport</keyword>
<dbReference type="AlphaFoldDB" id="A0A059XXA1"/>
<evidence type="ECO:0000256" key="3">
    <source>
        <dbReference type="ARBA" id="ARBA00022475"/>
    </source>
</evidence>
<dbReference type="Proteomes" id="UP000027059">
    <property type="component" value="Chromosome"/>
</dbReference>
<dbReference type="Pfam" id="PF00528">
    <property type="entry name" value="BPD_transp_1"/>
    <property type="match status" value="1"/>
</dbReference>
<sequence>MREKAGNSFRRAGLPLILLGVFFVSGFFAEFLAPYRYDSVRFDLSYMPPVWPTLHEGRLEVPVMTVSDPVLHRFQRRPGQWVPVRFLCQGEGYTWMGVIHSRMHLFCVESPGRLSFLGLDVFGRDVWSRLLYGIRFSFLLSFSAVTLSFLIGILAGLAAGTGGGWIDQLLMRTGEVFMAIPSLYLLMGIRAIFPPGLSTTEVTLIMTAALAFVGWAGLARVVRGVARSLRQEEFVLAARSVGVSWWGVWVRHILPNMSYYLLIALTLSIPGFIVGEAGLSFLGLGVSEPHPSLGNILAESQSLPAMKAAPWLLLSGVVIVSIVILFNLLGDRLRENGKVP</sequence>
<evidence type="ECO:0000259" key="8">
    <source>
        <dbReference type="PROSITE" id="PS50928"/>
    </source>
</evidence>
<dbReference type="GO" id="GO:0055085">
    <property type="term" value="P:transmembrane transport"/>
    <property type="evidence" value="ECO:0007669"/>
    <property type="project" value="InterPro"/>
</dbReference>
<organism evidence="9 10">
    <name type="scientific">Leptospirillum ferriphilum YSK</name>
    <dbReference type="NCBI Taxonomy" id="1441628"/>
    <lineage>
        <taxon>Bacteria</taxon>
        <taxon>Pseudomonadati</taxon>
        <taxon>Nitrospirota</taxon>
        <taxon>Nitrospiria</taxon>
        <taxon>Nitrospirales</taxon>
        <taxon>Nitrospiraceae</taxon>
        <taxon>Leptospirillum</taxon>
    </lineage>
</organism>
<gene>
    <name evidence="9" type="ORF">Y981_00475</name>
</gene>
<dbReference type="RefSeq" id="WP_038504243.1">
    <property type="nucleotide sequence ID" value="NZ_CP007243.1"/>
</dbReference>
<feature type="domain" description="ABC transmembrane type-1" evidence="8">
    <location>
        <begin position="134"/>
        <end position="330"/>
    </location>
</feature>
<dbReference type="CDD" id="cd06261">
    <property type="entry name" value="TM_PBP2"/>
    <property type="match status" value="1"/>
</dbReference>
<dbReference type="OrthoDB" id="9797472at2"/>
<evidence type="ECO:0000313" key="9">
    <source>
        <dbReference type="EMBL" id="AIA29847.1"/>
    </source>
</evidence>
<evidence type="ECO:0000256" key="1">
    <source>
        <dbReference type="ARBA" id="ARBA00004651"/>
    </source>
</evidence>
<proteinExistence type="inferred from homology"/>
<keyword evidence="5 7" id="KW-1133">Transmembrane helix</keyword>
<evidence type="ECO:0000313" key="10">
    <source>
        <dbReference type="Proteomes" id="UP000027059"/>
    </source>
</evidence>
<evidence type="ECO:0000256" key="2">
    <source>
        <dbReference type="ARBA" id="ARBA00022448"/>
    </source>
</evidence>
<accession>A0A059XXA1</accession>
<dbReference type="PANTHER" id="PTHR43386">
    <property type="entry name" value="OLIGOPEPTIDE TRANSPORT SYSTEM PERMEASE PROTEIN APPC"/>
    <property type="match status" value="1"/>
</dbReference>
<dbReference type="Gene3D" id="1.10.3720.10">
    <property type="entry name" value="MetI-like"/>
    <property type="match status" value="1"/>
</dbReference>
<feature type="transmembrane region" description="Helical" evidence="7">
    <location>
        <begin position="169"/>
        <end position="192"/>
    </location>
</feature>
<protein>
    <submittedName>
        <fullName evidence="9">Peptide ABC transporter permease</fullName>
    </submittedName>
</protein>
<reference evidence="10" key="1">
    <citation type="submission" date="2014-02" db="EMBL/GenBank/DDBJ databases">
        <title>Complete genome sequence and comparative genomic analysis of the nitrogen-fixing bacterium Leptospirillum ferriphilum YSK.</title>
        <authorList>
            <person name="Guo X."/>
            <person name="Yin H."/>
            <person name="Liang Y."/>
            <person name="Hu Q."/>
            <person name="Ma L."/>
            <person name="Xiao Y."/>
            <person name="Zhang X."/>
            <person name="Qiu G."/>
            <person name="Liu X."/>
        </authorList>
    </citation>
    <scope>NUCLEOTIDE SEQUENCE [LARGE SCALE GENOMIC DNA]</scope>
    <source>
        <strain evidence="10">YSK</strain>
    </source>
</reference>
<dbReference type="InterPro" id="IPR050366">
    <property type="entry name" value="BP-dependent_transpt_permease"/>
</dbReference>
<evidence type="ECO:0000256" key="7">
    <source>
        <dbReference type="RuleBase" id="RU363032"/>
    </source>
</evidence>
<feature type="transmembrane region" description="Helical" evidence="7">
    <location>
        <begin position="260"/>
        <end position="287"/>
    </location>
</feature>
<dbReference type="InterPro" id="IPR000515">
    <property type="entry name" value="MetI-like"/>
</dbReference>
<evidence type="ECO:0000256" key="6">
    <source>
        <dbReference type="ARBA" id="ARBA00023136"/>
    </source>
</evidence>
<feature type="transmembrane region" description="Helical" evidence="7">
    <location>
        <begin position="136"/>
        <end position="157"/>
    </location>
</feature>
<comment type="subcellular location">
    <subcellularLocation>
        <location evidence="1 7">Cell membrane</location>
        <topology evidence="1 7">Multi-pass membrane protein</topology>
    </subcellularLocation>
</comment>
<dbReference type="InterPro" id="IPR035906">
    <property type="entry name" value="MetI-like_sf"/>
</dbReference>
<feature type="transmembrane region" description="Helical" evidence="7">
    <location>
        <begin position="204"/>
        <end position="222"/>
    </location>
</feature>
<reference evidence="9 10" key="2">
    <citation type="journal article" date="2015" name="Biomed. Res. Int.">
        <title>Effects of Arsenite Resistance on the Growth and Functional Gene Expression of Leptospirillum ferriphilum and Acidithiobacillus thiooxidans in Pure Culture and Coculture.</title>
        <authorList>
            <person name="Jiang H."/>
            <person name="Liang Y."/>
            <person name="Yin H."/>
            <person name="Xiao Y."/>
            <person name="Guo X."/>
            <person name="Xu Y."/>
            <person name="Hu Q."/>
            <person name="Liu H."/>
            <person name="Liu X."/>
        </authorList>
    </citation>
    <scope>NUCLEOTIDE SEQUENCE [LARGE SCALE GENOMIC DNA]</scope>
    <source>
        <strain evidence="9 10">YSK</strain>
    </source>
</reference>
<dbReference type="EMBL" id="CP007243">
    <property type="protein sequence ID" value="AIA29847.1"/>
    <property type="molecule type" value="Genomic_DNA"/>
</dbReference>
<keyword evidence="10" id="KW-1185">Reference proteome</keyword>
<evidence type="ECO:0000256" key="4">
    <source>
        <dbReference type="ARBA" id="ARBA00022692"/>
    </source>
</evidence>
<dbReference type="KEGG" id="lfp:Y981_00475"/>